<sequence>MKKSAQASFLPVVRELSRTYQAFEQFASFNIRRLGLTPPQFDVVTTLGNNQGMNCKELSDHTLITKGTLTGVLDRLEDKGIVVRSMQPNDRRSVYVALTPYGQELFSQAFPAHLDYMHNAFQQFGEQDLSSFCNELGRLRASFSQALEQQGSETTA</sequence>
<dbReference type="Proteomes" id="UP000237082">
    <property type="component" value="Unassembled WGS sequence"/>
</dbReference>
<dbReference type="GO" id="GO:0003700">
    <property type="term" value="F:DNA-binding transcription factor activity"/>
    <property type="evidence" value="ECO:0007669"/>
    <property type="project" value="InterPro"/>
</dbReference>
<reference evidence="6" key="1">
    <citation type="submission" date="2018-02" db="EMBL/GenBank/DDBJ databases">
        <authorList>
            <person name="O'Hara-Hanley K."/>
            <person name="Soby S."/>
        </authorList>
    </citation>
    <scope>NUCLEOTIDE SEQUENCE [LARGE SCALE GENOMIC DNA]</scope>
    <source>
        <strain evidence="6">MWU14-2602</strain>
    </source>
</reference>
<feature type="domain" description="HTH marR-type" evidence="4">
    <location>
        <begin position="6"/>
        <end position="141"/>
    </location>
</feature>
<dbReference type="RefSeq" id="WP_103902059.1">
    <property type="nucleotide sequence ID" value="NZ_PQWB01000026.1"/>
</dbReference>
<keyword evidence="6" id="KW-1185">Reference proteome</keyword>
<organism evidence="5 6">
    <name type="scientific">Chromobacterium alticapitis</name>
    <dbReference type="NCBI Taxonomy" id="2073169"/>
    <lineage>
        <taxon>Bacteria</taxon>
        <taxon>Pseudomonadati</taxon>
        <taxon>Pseudomonadota</taxon>
        <taxon>Betaproteobacteria</taxon>
        <taxon>Neisseriales</taxon>
        <taxon>Chromobacteriaceae</taxon>
        <taxon>Chromobacterium</taxon>
    </lineage>
</organism>
<name>A0A2S5DHU4_9NEIS</name>
<evidence type="ECO:0000256" key="2">
    <source>
        <dbReference type="ARBA" id="ARBA00023125"/>
    </source>
</evidence>
<dbReference type="InterPro" id="IPR036388">
    <property type="entry name" value="WH-like_DNA-bd_sf"/>
</dbReference>
<dbReference type="OrthoDB" id="9787636at2"/>
<dbReference type="EMBL" id="PQWB01000026">
    <property type="protein sequence ID" value="POZ62656.1"/>
    <property type="molecule type" value="Genomic_DNA"/>
</dbReference>
<proteinExistence type="predicted"/>
<dbReference type="SMART" id="SM00347">
    <property type="entry name" value="HTH_MARR"/>
    <property type="match status" value="1"/>
</dbReference>
<gene>
    <name evidence="5" type="ORF">C2I19_07365</name>
</gene>
<comment type="caution">
    <text evidence="5">The sequence shown here is derived from an EMBL/GenBank/DDBJ whole genome shotgun (WGS) entry which is preliminary data.</text>
</comment>
<dbReference type="Pfam" id="PF01047">
    <property type="entry name" value="MarR"/>
    <property type="match status" value="1"/>
</dbReference>
<keyword evidence="1" id="KW-0805">Transcription regulation</keyword>
<dbReference type="InterPro" id="IPR000835">
    <property type="entry name" value="HTH_MarR-typ"/>
</dbReference>
<evidence type="ECO:0000259" key="4">
    <source>
        <dbReference type="PROSITE" id="PS50995"/>
    </source>
</evidence>
<dbReference type="PANTHER" id="PTHR42756:SF1">
    <property type="entry name" value="TRANSCRIPTIONAL REPRESSOR OF EMRAB OPERON"/>
    <property type="match status" value="1"/>
</dbReference>
<accession>A0A2S5DHU4</accession>
<dbReference type="AlphaFoldDB" id="A0A2S5DHU4"/>
<dbReference type="InterPro" id="IPR036390">
    <property type="entry name" value="WH_DNA-bd_sf"/>
</dbReference>
<dbReference type="PANTHER" id="PTHR42756">
    <property type="entry name" value="TRANSCRIPTIONAL REGULATOR, MARR"/>
    <property type="match status" value="1"/>
</dbReference>
<evidence type="ECO:0000256" key="3">
    <source>
        <dbReference type="ARBA" id="ARBA00023163"/>
    </source>
</evidence>
<dbReference type="PRINTS" id="PR00598">
    <property type="entry name" value="HTHMARR"/>
</dbReference>
<dbReference type="PROSITE" id="PS50995">
    <property type="entry name" value="HTH_MARR_2"/>
    <property type="match status" value="1"/>
</dbReference>
<protein>
    <submittedName>
        <fullName evidence="5">MarR family transcriptional regulator</fullName>
    </submittedName>
</protein>
<dbReference type="SUPFAM" id="SSF46785">
    <property type="entry name" value="Winged helix' DNA-binding domain"/>
    <property type="match status" value="1"/>
</dbReference>
<dbReference type="GO" id="GO:0003677">
    <property type="term" value="F:DNA binding"/>
    <property type="evidence" value="ECO:0007669"/>
    <property type="project" value="UniProtKB-KW"/>
</dbReference>
<keyword evidence="3" id="KW-0804">Transcription</keyword>
<evidence type="ECO:0000313" key="5">
    <source>
        <dbReference type="EMBL" id="POZ62656.1"/>
    </source>
</evidence>
<keyword evidence="2" id="KW-0238">DNA-binding</keyword>
<evidence type="ECO:0000256" key="1">
    <source>
        <dbReference type="ARBA" id="ARBA00023015"/>
    </source>
</evidence>
<evidence type="ECO:0000313" key="6">
    <source>
        <dbReference type="Proteomes" id="UP000237082"/>
    </source>
</evidence>
<dbReference type="Gene3D" id="1.10.10.10">
    <property type="entry name" value="Winged helix-like DNA-binding domain superfamily/Winged helix DNA-binding domain"/>
    <property type="match status" value="1"/>
</dbReference>